<dbReference type="InterPro" id="IPR020051">
    <property type="entry name" value="SagB-type_dehydrogenase"/>
</dbReference>
<sequence>MMMVDGLRAWLRNRVRPVARDTRPHGDAGSHSPRIFDVRSAGEWTEPVFAPRRLWSLREDVLLEFDDDMTGVTVATEWGDIALGHPGDTVREALRRMTLGPTVLTHLFAPDGDGSDWLRLSTVLAEIEHCVVHSLECRPGAGSCLSAVPISRFAGFVLPAIEAEDRMRLSRFAAIRLSNGELVLESPLSRHRVILHQPPAVSVVGAIGDGATLDQVVHDTRLPAELVRALAEHLAAVGMIVFGEPDDGQGRTWFAEDHDPELAAWSHTDLMFHARTRTGRRHGPIGATFPHHGALPPAPVVKPVPEGERFPLYTPDIAEVARTDGTLTEAMETRRSFHEFATRAPTAKQLGELLFRSARVRSIQPHALETVQDMASDRPYPSMGGRHELELYLTVERCEGLPSGTYHYDPWEHALTRINGDVAEATELLDAARVTVGTAGRPPVLITMTGRIARLSWTYSGIAYSTSLKHVGVLQQTLYLVATAMGLAPCALAVGDLEATTRVLRLDWPSEVSVGEFVVGVRAEQRN</sequence>
<dbReference type="CDD" id="cd02142">
    <property type="entry name" value="McbC_SagB-like_oxidoreductase"/>
    <property type="match status" value="1"/>
</dbReference>
<dbReference type="EMBL" id="BAAANN010000030">
    <property type="protein sequence ID" value="GAA1978484.1"/>
    <property type="molecule type" value="Genomic_DNA"/>
</dbReference>
<evidence type="ECO:0000259" key="1">
    <source>
        <dbReference type="Pfam" id="PF00881"/>
    </source>
</evidence>
<gene>
    <name evidence="3" type="ORF">GCM10009754_63120</name>
</gene>
<dbReference type="NCBIfam" id="TIGR03605">
    <property type="entry name" value="antibiot_sagB"/>
    <property type="match status" value="1"/>
</dbReference>
<proteinExistence type="predicted"/>
<reference evidence="4" key="1">
    <citation type="journal article" date="2019" name="Int. J. Syst. Evol. Microbiol.">
        <title>The Global Catalogue of Microorganisms (GCM) 10K type strain sequencing project: providing services to taxonomists for standard genome sequencing and annotation.</title>
        <authorList>
            <consortium name="The Broad Institute Genomics Platform"/>
            <consortium name="The Broad Institute Genome Sequencing Center for Infectious Disease"/>
            <person name="Wu L."/>
            <person name="Ma J."/>
        </authorList>
    </citation>
    <scope>NUCLEOTIDE SEQUENCE [LARGE SCALE GENOMIC DNA]</scope>
    <source>
        <strain evidence="4">JCM 14545</strain>
    </source>
</reference>
<dbReference type="SUPFAM" id="SSF55469">
    <property type="entry name" value="FMN-dependent nitroreductase-like"/>
    <property type="match status" value="1"/>
</dbReference>
<evidence type="ECO:0000313" key="4">
    <source>
        <dbReference type="Proteomes" id="UP001501116"/>
    </source>
</evidence>
<feature type="domain" description="Nitroreductase" evidence="1">
    <location>
        <begin position="332"/>
        <end position="520"/>
    </location>
</feature>
<dbReference type="InterPro" id="IPR029479">
    <property type="entry name" value="Nitroreductase"/>
</dbReference>
<dbReference type="InterPro" id="IPR054488">
    <property type="entry name" value="ThcOx_dom2"/>
</dbReference>
<dbReference type="InterPro" id="IPR052544">
    <property type="entry name" value="Bacteriocin_Proc_Enz"/>
</dbReference>
<comment type="caution">
    <text evidence="3">The sequence shown here is derived from an EMBL/GenBank/DDBJ whole genome shotgun (WGS) entry which is preliminary data.</text>
</comment>
<organism evidence="3 4">
    <name type="scientific">Amycolatopsis minnesotensis</name>
    <dbReference type="NCBI Taxonomy" id="337894"/>
    <lineage>
        <taxon>Bacteria</taxon>
        <taxon>Bacillati</taxon>
        <taxon>Actinomycetota</taxon>
        <taxon>Actinomycetes</taxon>
        <taxon>Pseudonocardiales</taxon>
        <taxon>Pseudonocardiaceae</taxon>
        <taxon>Amycolatopsis</taxon>
    </lineage>
</organism>
<dbReference type="Proteomes" id="UP001501116">
    <property type="component" value="Unassembled WGS sequence"/>
</dbReference>
<dbReference type="PANTHER" id="PTHR43745">
    <property type="entry name" value="NITROREDUCTASE MJ1384-RELATED"/>
    <property type="match status" value="1"/>
</dbReference>
<dbReference type="Gene3D" id="3.40.109.10">
    <property type="entry name" value="NADH Oxidase"/>
    <property type="match status" value="1"/>
</dbReference>
<dbReference type="PANTHER" id="PTHR43745:SF2">
    <property type="entry name" value="NITROREDUCTASE MJ1384-RELATED"/>
    <property type="match status" value="1"/>
</dbReference>
<protein>
    <submittedName>
        <fullName evidence="3">SagB/ThcOx family dehydrogenase</fullName>
    </submittedName>
</protein>
<dbReference type="Pfam" id="PF22767">
    <property type="entry name" value="ThcOx"/>
    <property type="match status" value="1"/>
</dbReference>
<evidence type="ECO:0000259" key="2">
    <source>
        <dbReference type="Pfam" id="PF22767"/>
    </source>
</evidence>
<dbReference type="RefSeq" id="WP_344427183.1">
    <property type="nucleotide sequence ID" value="NZ_BAAANN010000030.1"/>
</dbReference>
<accession>A0ABP5DDT8</accession>
<name>A0ABP5DDT8_9PSEU</name>
<feature type="domain" description="Cyanobactin oxidase ThcOx second" evidence="2">
    <location>
        <begin position="167"/>
        <end position="281"/>
    </location>
</feature>
<keyword evidence="4" id="KW-1185">Reference proteome</keyword>
<dbReference type="InterPro" id="IPR000415">
    <property type="entry name" value="Nitroreductase-like"/>
</dbReference>
<dbReference type="Pfam" id="PF00881">
    <property type="entry name" value="Nitroreductase"/>
    <property type="match status" value="1"/>
</dbReference>
<evidence type="ECO:0000313" key="3">
    <source>
        <dbReference type="EMBL" id="GAA1978484.1"/>
    </source>
</evidence>